<organism evidence="1">
    <name type="scientific">marine metagenome</name>
    <dbReference type="NCBI Taxonomy" id="408172"/>
    <lineage>
        <taxon>unclassified sequences</taxon>
        <taxon>metagenomes</taxon>
        <taxon>ecological metagenomes</taxon>
    </lineage>
</organism>
<evidence type="ECO:0000313" key="1">
    <source>
        <dbReference type="EMBL" id="SVC18208.1"/>
    </source>
</evidence>
<dbReference type="EMBL" id="UINC01077773">
    <property type="protein sequence ID" value="SVC18208.1"/>
    <property type="molecule type" value="Genomic_DNA"/>
</dbReference>
<name>A0A382K1V4_9ZZZZ</name>
<protein>
    <submittedName>
        <fullName evidence="1">Uncharacterized protein</fullName>
    </submittedName>
</protein>
<reference evidence="1" key="1">
    <citation type="submission" date="2018-05" db="EMBL/GenBank/DDBJ databases">
        <authorList>
            <person name="Lanie J.A."/>
            <person name="Ng W.-L."/>
            <person name="Kazmierczak K.M."/>
            <person name="Andrzejewski T.M."/>
            <person name="Davidsen T.M."/>
            <person name="Wayne K.J."/>
            <person name="Tettelin H."/>
            <person name="Glass J.I."/>
            <person name="Rusch D."/>
            <person name="Podicherti R."/>
            <person name="Tsui H.-C.T."/>
            <person name="Winkler M.E."/>
        </authorList>
    </citation>
    <scope>NUCLEOTIDE SEQUENCE</scope>
</reference>
<feature type="non-terminal residue" evidence="1">
    <location>
        <position position="27"/>
    </location>
</feature>
<accession>A0A382K1V4</accession>
<sequence>MEKPSFKRRKESRPAEITAAAIEEFSL</sequence>
<gene>
    <name evidence="1" type="ORF">METZ01_LOCUS271062</name>
</gene>
<proteinExistence type="predicted"/>
<dbReference type="AlphaFoldDB" id="A0A382K1V4"/>